<keyword evidence="2 5" id="KW-0812">Transmembrane</keyword>
<evidence type="ECO:0000256" key="5">
    <source>
        <dbReference type="SAM" id="Phobius"/>
    </source>
</evidence>
<dbReference type="Pfam" id="PF00999">
    <property type="entry name" value="Na_H_Exchanger"/>
    <property type="match status" value="1"/>
</dbReference>
<dbReference type="InterPro" id="IPR038770">
    <property type="entry name" value="Na+/solute_symporter_sf"/>
</dbReference>
<feature type="non-terminal residue" evidence="7">
    <location>
        <position position="201"/>
    </location>
</feature>
<feature type="transmembrane region" description="Helical" evidence="5">
    <location>
        <begin position="109"/>
        <end position="130"/>
    </location>
</feature>
<dbReference type="PANTHER" id="PTHR46157">
    <property type="entry name" value="K(+) EFFLUX ANTIPORTER 3, CHLOROPLASTIC"/>
    <property type="match status" value="1"/>
</dbReference>
<sequence>MAETIFILASFVVFAILFERIGLGTIIGLLLAGMIIGPNGAGLIQHLDWVDTLAELGITFLLFTIGLELKISRLRLYGWAMYLLAAAQLVVTTLILAAIALALGLDLKVAIVVGVALAFSSTALVLQLLHDFGRTITVLGRMAIAVLLIQDIAVGPVLIAVEAAGQGTQGAASVLAVFGKSALVAAIILVGGRTLLEPVLR</sequence>
<feature type="domain" description="Cation/H+ exchanger transmembrane" evidence="6">
    <location>
        <begin position="11"/>
        <end position="192"/>
    </location>
</feature>
<accession>X0RX03</accession>
<dbReference type="GO" id="GO:1902600">
    <property type="term" value="P:proton transmembrane transport"/>
    <property type="evidence" value="ECO:0007669"/>
    <property type="project" value="InterPro"/>
</dbReference>
<evidence type="ECO:0000256" key="3">
    <source>
        <dbReference type="ARBA" id="ARBA00022989"/>
    </source>
</evidence>
<comment type="subcellular location">
    <subcellularLocation>
        <location evidence="1">Membrane</location>
        <topology evidence="1">Multi-pass membrane protein</topology>
    </subcellularLocation>
</comment>
<dbReference type="EMBL" id="BARS01007580">
    <property type="protein sequence ID" value="GAF67521.1"/>
    <property type="molecule type" value="Genomic_DNA"/>
</dbReference>
<dbReference type="PANTHER" id="PTHR46157:SF4">
    <property type="entry name" value="K(+) EFFLUX ANTIPORTER 3, CHLOROPLASTIC"/>
    <property type="match status" value="1"/>
</dbReference>
<evidence type="ECO:0000259" key="6">
    <source>
        <dbReference type="Pfam" id="PF00999"/>
    </source>
</evidence>
<evidence type="ECO:0000256" key="1">
    <source>
        <dbReference type="ARBA" id="ARBA00004141"/>
    </source>
</evidence>
<keyword evidence="3 5" id="KW-1133">Transmembrane helix</keyword>
<comment type="caution">
    <text evidence="7">The sequence shown here is derived from an EMBL/GenBank/DDBJ whole genome shotgun (WGS) entry which is preliminary data.</text>
</comment>
<name>X0RX03_9ZZZZ</name>
<evidence type="ECO:0000256" key="4">
    <source>
        <dbReference type="ARBA" id="ARBA00023136"/>
    </source>
</evidence>
<proteinExistence type="predicted"/>
<feature type="transmembrane region" description="Helical" evidence="5">
    <location>
        <begin position="142"/>
        <end position="161"/>
    </location>
</feature>
<protein>
    <recommendedName>
        <fullName evidence="6">Cation/H+ exchanger transmembrane domain-containing protein</fullName>
    </recommendedName>
</protein>
<dbReference type="AlphaFoldDB" id="X0RX03"/>
<reference evidence="7" key="1">
    <citation type="journal article" date="2014" name="Front. Microbiol.">
        <title>High frequency of phylogenetically diverse reductive dehalogenase-homologous genes in deep subseafloor sedimentary metagenomes.</title>
        <authorList>
            <person name="Kawai M."/>
            <person name="Futagami T."/>
            <person name="Toyoda A."/>
            <person name="Takaki Y."/>
            <person name="Nishi S."/>
            <person name="Hori S."/>
            <person name="Arai W."/>
            <person name="Tsubouchi T."/>
            <person name="Morono Y."/>
            <person name="Uchiyama I."/>
            <person name="Ito T."/>
            <person name="Fujiyama A."/>
            <person name="Inagaki F."/>
            <person name="Takami H."/>
        </authorList>
    </citation>
    <scope>NUCLEOTIDE SEQUENCE</scope>
    <source>
        <strain evidence="7">Expedition CK06-06</strain>
    </source>
</reference>
<keyword evidence="4 5" id="KW-0472">Membrane</keyword>
<dbReference type="GO" id="GO:0015297">
    <property type="term" value="F:antiporter activity"/>
    <property type="evidence" value="ECO:0007669"/>
    <property type="project" value="InterPro"/>
</dbReference>
<dbReference type="GO" id="GO:0005886">
    <property type="term" value="C:plasma membrane"/>
    <property type="evidence" value="ECO:0007669"/>
    <property type="project" value="TreeGrafter"/>
</dbReference>
<feature type="transmembrane region" description="Helical" evidence="5">
    <location>
        <begin position="7"/>
        <end position="37"/>
    </location>
</feature>
<feature type="transmembrane region" description="Helical" evidence="5">
    <location>
        <begin position="79"/>
        <end position="103"/>
    </location>
</feature>
<dbReference type="Gene3D" id="1.20.1530.20">
    <property type="match status" value="1"/>
</dbReference>
<feature type="transmembrane region" description="Helical" evidence="5">
    <location>
        <begin position="49"/>
        <end position="67"/>
    </location>
</feature>
<evidence type="ECO:0000256" key="2">
    <source>
        <dbReference type="ARBA" id="ARBA00022692"/>
    </source>
</evidence>
<gene>
    <name evidence="7" type="ORF">S01H1_14556</name>
</gene>
<organism evidence="7">
    <name type="scientific">marine sediment metagenome</name>
    <dbReference type="NCBI Taxonomy" id="412755"/>
    <lineage>
        <taxon>unclassified sequences</taxon>
        <taxon>metagenomes</taxon>
        <taxon>ecological metagenomes</taxon>
    </lineage>
</organism>
<dbReference type="InterPro" id="IPR006153">
    <property type="entry name" value="Cation/H_exchanger_TM"/>
</dbReference>
<evidence type="ECO:0000313" key="7">
    <source>
        <dbReference type="EMBL" id="GAF67521.1"/>
    </source>
</evidence>
<feature type="transmembrane region" description="Helical" evidence="5">
    <location>
        <begin position="173"/>
        <end position="196"/>
    </location>
</feature>